<sequence>MNPSAGGGQNGGGGYTRSPLSTPPSPSPSPSTMLRAYDPDLDEPSPASASSDASIWSDLANVMFWPEHRLVGLSSPAARDSSNWLDSLFTSEEARSLDSSSRLVGDADLWPSARPPTSEPDSRGRWGLSSTFFTYHMPHISLFPATPHHKPVIVQSATCSPDNVRSPWRLSSWRHEYTWWARLVGNTGCSLAPQRWLLLLLAKTQT</sequence>
<feature type="compositionally biased region" description="Gly residues" evidence="1">
    <location>
        <begin position="1"/>
        <end position="15"/>
    </location>
</feature>
<protein>
    <submittedName>
        <fullName evidence="2">Uncharacterized protein</fullName>
    </submittedName>
</protein>
<evidence type="ECO:0000256" key="1">
    <source>
        <dbReference type="SAM" id="MobiDB-lite"/>
    </source>
</evidence>
<name>A0A448WQ53_9PLAT</name>
<comment type="caution">
    <text evidence="2">The sequence shown here is derived from an EMBL/GenBank/DDBJ whole genome shotgun (WGS) entry which is preliminary data.</text>
</comment>
<accession>A0A448WQ53</accession>
<feature type="region of interest" description="Disordered" evidence="1">
    <location>
        <begin position="1"/>
        <end position="51"/>
    </location>
</feature>
<gene>
    <name evidence="2" type="ORF">PXEA_LOCUS10817</name>
</gene>
<keyword evidence="3" id="KW-1185">Reference proteome</keyword>
<evidence type="ECO:0000313" key="2">
    <source>
        <dbReference type="EMBL" id="VEL17377.1"/>
    </source>
</evidence>
<dbReference type="EMBL" id="CAAALY010032333">
    <property type="protein sequence ID" value="VEL17377.1"/>
    <property type="molecule type" value="Genomic_DNA"/>
</dbReference>
<dbReference type="AlphaFoldDB" id="A0A448WQ53"/>
<organism evidence="2 3">
    <name type="scientific">Protopolystoma xenopodis</name>
    <dbReference type="NCBI Taxonomy" id="117903"/>
    <lineage>
        <taxon>Eukaryota</taxon>
        <taxon>Metazoa</taxon>
        <taxon>Spiralia</taxon>
        <taxon>Lophotrochozoa</taxon>
        <taxon>Platyhelminthes</taxon>
        <taxon>Monogenea</taxon>
        <taxon>Polyopisthocotylea</taxon>
        <taxon>Polystomatidea</taxon>
        <taxon>Polystomatidae</taxon>
        <taxon>Protopolystoma</taxon>
    </lineage>
</organism>
<proteinExistence type="predicted"/>
<dbReference type="Proteomes" id="UP000784294">
    <property type="component" value="Unassembled WGS sequence"/>
</dbReference>
<reference evidence="2" key="1">
    <citation type="submission" date="2018-11" db="EMBL/GenBank/DDBJ databases">
        <authorList>
            <consortium name="Pathogen Informatics"/>
        </authorList>
    </citation>
    <scope>NUCLEOTIDE SEQUENCE</scope>
</reference>
<evidence type="ECO:0000313" key="3">
    <source>
        <dbReference type="Proteomes" id="UP000784294"/>
    </source>
</evidence>